<keyword evidence="2" id="KW-0406">Ion transport</keyword>
<dbReference type="InterPro" id="IPR038770">
    <property type="entry name" value="Na+/solute_symporter_sf"/>
</dbReference>
<keyword evidence="3" id="KW-0472">Membrane</keyword>
<evidence type="ECO:0008006" key="6">
    <source>
        <dbReference type="Google" id="ProtNLM"/>
    </source>
</evidence>
<dbReference type="Proteomes" id="UP000265703">
    <property type="component" value="Unassembled WGS sequence"/>
</dbReference>
<keyword evidence="1" id="KW-0813">Transport</keyword>
<keyword evidence="3" id="KW-0812">Transmembrane</keyword>
<dbReference type="AlphaFoldDB" id="A0A397SVF6"/>
<keyword evidence="3" id="KW-1133">Transmembrane helix</keyword>
<dbReference type="GO" id="GO:0006811">
    <property type="term" value="P:monoatomic ion transport"/>
    <property type="evidence" value="ECO:0007669"/>
    <property type="project" value="UniProtKB-KW"/>
</dbReference>
<dbReference type="PANTHER" id="PTHR32468">
    <property type="entry name" value="CATION/H + ANTIPORTER"/>
    <property type="match status" value="1"/>
</dbReference>
<protein>
    <recommendedName>
        <fullName evidence="6">Cation/H+ exchanger domain-containing protein</fullName>
    </recommendedName>
</protein>
<name>A0A397SVF6_9GLOM</name>
<dbReference type="InterPro" id="IPR050794">
    <property type="entry name" value="CPA2_transporter"/>
</dbReference>
<dbReference type="EMBL" id="QKYT01000290">
    <property type="protein sequence ID" value="RIA87837.1"/>
    <property type="molecule type" value="Genomic_DNA"/>
</dbReference>
<sequence length="511" mass="57108">MSCKGLVELIILNIGYDAHVINDRIFVVMVVMAIVTTITTSPLTSWIYPSKYQKKMELLRSRKEVVSQISEKPKNILLGKTNYSKLLVVLNKVEWLPAMMTLVQLLQPLPKSTVKTKVIKQTDNGEGVVALTPVCSSTEVEHRTNEPLVVHALRIIELTQRISDVMKFNESEETILRDPIMNVFRMFGQLNFVNIKADLTVAPIQNFAKQVVESVKNTRSEIVIIPWNGAGSIIDDSNNPYEEVLGPREQKVTSPQVASFVQGVYNDVDVCVGFLIDRGLGVGFGRKPDVTQSSGIDMHVYLPFFGGIDDREALSFVVRLLYHPHVTATIIRIKKSNVPTDNDTTLKKTNQLVTHFNPHNDIELQRPPLAHEMSTTSDHILKSNVERELSDEADDALLSEYFNAGTGKFINNPRINYREIATSTVLQTAVERGKDIVKQNDLVVVGRGRRKAHISHREEFSEVLKNFGLSYGNDTRKCLGDLAEAFLVSQIASSIFVIQGSIPTSPKAQKS</sequence>
<proteinExistence type="predicted"/>
<organism evidence="4 5">
    <name type="scientific">Glomus cerebriforme</name>
    <dbReference type="NCBI Taxonomy" id="658196"/>
    <lineage>
        <taxon>Eukaryota</taxon>
        <taxon>Fungi</taxon>
        <taxon>Fungi incertae sedis</taxon>
        <taxon>Mucoromycota</taxon>
        <taxon>Glomeromycotina</taxon>
        <taxon>Glomeromycetes</taxon>
        <taxon>Glomerales</taxon>
        <taxon>Glomeraceae</taxon>
        <taxon>Glomus</taxon>
    </lineage>
</organism>
<dbReference type="Gene3D" id="1.20.1530.20">
    <property type="match status" value="1"/>
</dbReference>
<evidence type="ECO:0000256" key="1">
    <source>
        <dbReference type="ARBA" id="ARBA00022448"/>
    </source>
</evidence>
<keyword evidence="5" id="KW-1185">Reference proteome</keyword>
<gene>
    <name evidence="4" type="ORF">C1645_268866</name>
</gene>
<feature type="transmembrane region" description="Helical" evidence="3">
    <location>
        <begin position="25"/>
        <end position="48"/>
    </location>
</feature>
<comment type="caution">
    <text evidence="4">The sequence shown here is derived from an EMBL/GenBank/DDBJ whole genome shotgun (WGS) entry which is preliminary data.</text>
</comment>
<evidence type="ECO:0000256" key="2">
    <source>
        <dbReference type="ARBA" id="ARBA00023065"/>
    </source>
</evidence>
<evidence type="ECO:0000313" key="4">
    <source>
        <dbReference type="EMBL" id="RIA87837.1"/>
    </source>
</evidence>
<evidence type="ECO:0000313" key="5">
    <source>
        <dbReference type="Proteomes" id="UP000265703"/>
    </source>
</evidence>
<accession>A0A397SVF6</accession>
<evidence type="ECO:0000256" key="3">
    <source>
        <dbReference type="SAM" id="Phobius"/>
    </source>
</evidence>
<reference evidence="4 5" key="1">
    <citation type="submission" date="2018-06" db="EMBL/GenBank/DDBJ databases">
        <title>Comparative genomics reveals the genomic features of Rhizophagus irregularis, R. cerebriforme, R. diaphanum and Gigaspora rosea, and their symbiotic lifestyle signature.</title>
        <authorList>
            <person name="Morin E."/>
            <person name="San Clemente H."/>
            <person name="Chen E.C.H."/>
            <person name="De La Providencia I."/>
            <person name="Hainaut M."/>
            <person name="Kuo A."/>
            <person name="Kohler A."/>
            <person name="Murat C."/>
            <person name="Tang N."/>
            <person name="Roy S."/>
            <person name="Loubradou J."/>
            <person name="Henrissat B."/>
            <person name="Grigoriev I.V."/>
            <person name="Corradi N."/>
            <person name="Roux C."/>
            <person name="Martin F.M."/>
        </authorList>
    </citation>
    <scope>NUCLEOTIDE SEQUENCE [LARGE SCALE GENOMIC DNA]</scope>
    <source>
        <strain evidence="4 5">DAOM 227022</strain>
    </source>
</reference>
<dbReference type="OrthoDB" id="2687058at2759"/>
<dbReference type="PANTHER" id="PTHR32468:SF0">
    <property type="entry name" value="K(+)_H(+) ANTIPORTER 1"/>
    <property type="match status" value="1"/>
</dbReference>